<dbReference type="EMBL" id="BAAATZ010000007">
    <property type="protein sequence ID" value="GAA2724287.1"/>
    <property type="molecule type" value="Genomic_DNA"/>
</dbReference>
<feature type="transmembrane region" description="Helical" evidence="5">
    <location>
        <begin position="49"/>
        <end position="69"/>
    </location>
</feature>
<evidence type="ECO:0000256" key="4">
    <source>
        <dbReference type="ARBA" id="ARBA00023136"/>
    </source>
</evidence>
<feature type="transmembrane region" description="Helical" evidence="5">
    <location>
        <begin position="17"/>
        <end position="37"/>
    </location>
</feature>
<dbReference type="PANTHER" id="PTHR23531">
    <property type="entry name" value="QUINOLENE RESISTANCE PROTEIN NORA"/>
    <property type="match status" value="1"/>
</dbReference>
<dbReference type="SUPFAM" id="SSF103473">
    <property type="entry name" value="MFS general substrate transporter"/>
    <property type="match status" value="1"/>
</dbReference>
<comment type="caution">
    <text evidence="7">The sequence shown here is derived from an EMBL/GenBank/DDBJ whole genome shotgun (WGS) entry which is preliminary data.</text>
</comment>
<accession>A0ABP6GIG9</accession>
<evidence type="ECO:0000313" key="7">
    <source>
        <dbReference type="EMBL" id="GAA2724287.1"/>
    </source>
</evidence>
<dbReference type="Proteomes" id="UP001501842">
    <property type="component" value="Unassembled WGS sequence"/>
</dbReference>
<dbReference type="InterPro" id="IPR052714">
    <property type="entry name" value="MFS_Exporter"/>
</dbReference>
<feature type="domain" description="Major facilitator superfamily (MFS) profile" evidence="6">
    <location>
        <begin position="14"/>
        <end position="380"/>
    </location>
</feature>
<keyword evidence="3 5" id="KW-1133">Transmembrane helix</keyword>
<keyword evidence="2 5" id="KW-0812">Transmembrane</keyword>
<dbReference type="PROSITE" id="PS50850">
    <property type="entry name" value="MFS"/>
    <property type="match status" value="1"/>
</dbReference>
<name>A0ABP6GIG9_9ACTN</name>
<keyword evidence="4 5" id="KW-0472">Membrane</keyword>
<dbReference type="Pfam" id="PF07690">
    <property type="entry name" value="MFS_1"/>
    <property type="match status" value="1"/>
</dbReference>
<feature type="transmembrane region" description="Helical" evidence="5">
    <location>
        <begin position="167"/>
        <end position="190"/>
    </location>
</feature>
<feature type="transmembrane region" description="Helical" evidence="5">
    <location>
        <begin position="354"/>
        <end position="373"/>
    </location>
</feature>
<feature type="transmembrane region" description="Helical" evidence="5">
    <location>
        <begin position="292"/>
        <end position="316"/>
    </location>
</feature>
<evidence type="ECO:0000313" key="8">
    <source>
        <dbReference type="Proteomes" id="UP001501842"/>
    </source>
</evidence>
<dbReference type="InterPro" id="IPR036259">
    <property type="entry name" value="MFS_trans_sf"/>
</dbReference>
<dbReference type="InterPro" id="IPR011701">
    <property type="entry name" value="MFS"/>
</dbReference>
<evidence type="ECO:0000256" key="5">
    <source>
        <dbReference type="SAM" id="Phobius"/>
    </source>
</evidence>
<protein>
    <submittedName>
        <fullName evidence="7">MFS transporter</fullName>
    </submittedName>
</protein>
<keyword evidence="8" id="KW-1185">Reference proteome</keyword>
<dbReference type="PANTHER" id="PTHR23531:SF1">
    <property type="entry name" value="QUINOLENE RESISTANCE PROTEIN NORA"/>
    <property type="match status" value="1"/>
</dbReference>
<feature type="transmembrane region" description="Helical" evidence="5">
    <location>
        <begin position="104"/>
        <end position="128"/>
    </location>
</feature>
<feature type="transmembrane region" description="Helical" evidence="5">
    <location>
        <begin position="76"/>
        <end position="98"/>
    </location>
</feature>
<evidence type="ECO:0000256" key="1">
    <source>
        <dbReference type="ARBA" id="ARBA00004651"/>
    </source>
</evidence>
<organism evidence="7 8">
    <name type="scientific">Actinocorallia aurantiaca</name>
    <dbReference type="NCBI Taxonomy" id="46204"/>
    <lineage>
        <taxon>Bacteria</taxon>
        <taxon>Bacillati</taxon>
        <taxon>Actinomycetota</taxon>
        <taxon>Actinomycetes</taxon>
        <taxon>Streptosporangiales</taxon>
        <taxon>Thermomonosporaceae</taxon>
        <taxon>Actinocorallia</taxon>
    </lineage>
</organism>
<dbReference type="RefSeq" id="WP_344450152.1">
    <property type="nucleotide sequence ID" value="NZ_BAAATZ010000007.1"/>
</dbReference>
<feature type="transmembrane region" description="Helical" evidence="5">
    <location>
        <begin position="140"/>
        <end position="161"/>
    </location>
</feature>
<feature type="transmembrane region" description="Helical" evidence="5">
    <location>
        <begin position="328"/>
        <end position="348"/>
    </location>
</feature>
<gene>
    <name evidence="7" type="ORF">GCM10010439_21530</name>
</gene>
<proteinExistence type="predicted"/>
<dbReference type="Gene3D" id="1.20.1250.20">
    <property type="entry name" value="MFS general substrate transporter like domains"/>
    <property type="match status" value="1"/>
</dbReference>
<feature type="transmembrane region" description="Helical" evidence="5">
    <location>
        <begin position="210"/>
        <end position="231"/>
    </location>
</feature>
<sequence length="401" mass="41114">MTTDEVPRQRIVTRPTAMLLITSVGAMSAFYLLMPVVPLYAADTGADGVGAGLATGALMLGTVLAEFAVARLLAGLGYRTVVGLGLLLLGVPALLLAASPPFTVVLAVCLFRGAGLGIVVVCGAALIGDLVPAERRGEGLGLYGLAVGVPSIACLPAGLWLQERFGFAPVFLLGAGLVLVVLAAVTGLPARSTRQEQHGSILAALRDTDLARPAFIFATIAMAGGILLTFLPLAAGSAATALLVQSCATPLARWCAGWFGDRYDQGGLLLPSVLSAAVGTALMVFVPHQGALLAGMVLFGLGFGAAQNVTLSLMFARASRANFGQVSVVWNLAYDAGIGIGAIGFGLLVHPLGYPTAFALTAAVLFVSLIPAIKDRRKSDDGHHALLGFAGRLQRRPPDQP</sequence>
<reference evidence="8" key="1">
    <citation type="journal article" date="2019" name="Int. J. Syst. Evol. Microbiol.">
        <title>The Global Catalogue of Microorganisms (GCM) 10K type strain sequencing project: providing services to taxonomists for standard genome sequencing and annotation.</title>
        <authorList>
            <consortium name="The Broad Institute Genomics Platform"/>
            <consortium name="The Broad Institute Genome Sequencing Center for Infectious Disease"/>
            <person name="Wu L."/>
            <person name="Ma J."/>
        </authorList>
    </citation>
    <scope>NUCLEOTIDE SEQUENCE [LARGE SCALE GENOMIC DNA]</scope>
    <source>
        <strain evidence="8">JCM 8201</strain>
    </source>
</reference>
<comment type="subcellular location">
    <subcellularLocation>
        <location evidence="1">Cell membrane</location>
        <topology evidence="1">Multi-pass membrane protein</topology>
    </subcellularLocation>
</comment>
<evidence type="ECO:0000256" key="2">
    <source>
        <dbReference type="ARBA" id="ARBA00022692"/>
    </source>
</evidence>
<dbReference type="InterPro" id="IPR020846">
    <property type="entry name" value="MFS_dom"/>
</dbReference>
<evidence type="ECO:0000256" key="3">
    <source>
        <dbReference type="ARBA" id="ARBA00022989"/>
    </source>
</evidence>
<evidence type="ECO:0000259" key="6">
    <source>
        <dbReference type="PROSITE" id="PS50850"/>
    </source>
</evidence>